<evidence type="ECO:0000256" key="2">
    <source>
        <dbReference type="ARBA" id="ARBA00022741"/>
    </source>
</evidence>
<dbReference type="GO" id="GO:0004674">
    <property type="term" value="F:protein serine/threonine kinase activity"/>
    <property type="evidence" value="ECO:0007669"/>
    <property type="project" value="InterPro"/>
</dbReference>
<dbReference type="EMBL" id="SNRW01007158">
    <property type="protein sequence ID" value="KAA6381735.1"/>
    <property type="molecule type" value="Genomic_DNA"/>
</dbReference>
<keyword evidence="3" id="KW-0418">Kinase</keyword>
<gene>
    <name evidence="6" type="ORF">EZS28_022738</name>
</gene>
<keyword evidence="1" id="KW-0808">Transferase</keyword>
<evidence type="ECO:0000313" key="7">
    <source>
        <dbReference type="Proteomes" id="UP000324800"/>
    </source>
</evidence>
<protein>
    <recommendedName>
        <fullName evidence="5">Protein kinase domain-containing protein</fullName>
    </recommendedName>
</protein>
<sequence length="367" mass="41780">MHEKGLIHGNIKGQNILLHSPPRSGRIILKITDFGLANATKQTQQSTIVTNARTSAFIAPELLIGNEEEDIKADEKVDIWSAGIIFFQLLPYEFPFKSLSTQTILRFMYIQKLDRPAQLKDDNAWNLLSQMLSYDRKERISAADALKHPYFTSPQTIIEIPKEAQLLVQSAQAEQQNGDQNITQYDANLSFIFPVTQALQIMNFDQETLNLFAKQPQISLPSCILRTLMKQILEGLRIFHETGLVHRDIKCDNILLHCPPGTGCVYAKISDFGFAKKEDLIHEQTYLAGTLPFMSPEQFHKSALITQKVDIYALGITFYNIITHKYPINQPTFEQQGKKMAQMKSIGRPSEIKDDILWDLLSKMLEI</sequence>
<dbReference type="GO" id="GO:0000045">
    <property type="term" value="P:autophagosome assembly"/>
    <property type="evidence" value="ECO:0007669"/>
    <property type="project" value="TreeGrafter"/>
</dbReference>
<dbReference type="GO" id="GO:0000407">
    <property type="term" value="C:phagophore assembly site"/>
    <property type="evidence" value="ECO:0007669"/>
    <property type="project" value="TreeGrafter"/>
</dbReference>
<dbReference type="Proteomes" id="UP000324800">
    <property type="component" value="Unassembled WGS sequence"/>
</dbReference>
<dbReference type="Pfam" id="PF00069">
    <property type="entry name" value="Pkinase"/>
    <property type="match status" value="2"/>
</dbReference>
<reference evidence="6 7" key="1">
    <citation type="submission" date="2019-03" db="EMBL/GenBank/DDBJ databases">
        <title>Single cell metagenomics reveals metabolic interactions within the superorganism composed of flagellate Streblomastix strix and complex community of Bacteroidetes bacteria on its surface.</title>
        <authorList>
            <person name="Treitli S.C."/>
            <person name="Kolisko M."/>
            <person name="Husnik F."/>
            <person name="Keeling P."/>
            <person name="Hampl V."/>
        </authorList>
    </citation>
    <scope>NUCLEOTIDE SEQUENCE [LARGE SCALE GENOMIC DNA]</scope>
    <source>
        <strain evidence="6">ST1C</strain>
    </source>
</reference>
<dbReference type="GO" id="GO:0005829">
    <property type="term" value="C:cytosol"/>
    <property type="evidence" value="ECO:0007669"/>
    <property type="project" value="TreeGrafter"/>
</dbReference>
<proteinExistence type="predicted"/>
<evidence type="ECO:0000256" key="3">
    <source>
        <dbReference type="ARBA" id="ARBA00022777"/>
    </source>
</evidence>
<dbReference type="InterPro" id="IPR045269">
    <property type="entry name" value="Atg1-like"/>
</dbReference>
<dbReference type="InterPro" id="IPR000719">
    <property type="entry name" value="Prot_kinase_dom"/>
</dbReference>
<evidence type="ECO:0000256" key="4">
    <source>
        <dbReference type="ARBA" id="ARBA00022840"/>
    </source>
</evidence>
<organism evidence="6 7">
    <name type="scientific">Streblomastix strix</name>
    <dbReference type="NCBI Taxonomy" id="222440"/>
    <lineage>
        <taxon>Eukaryota</taxon>
        <taxon>Metamonada</taxon>
        <taxon>Preaxostyla</taxon>
        <taxon>Oxymonadida</taxon>
        <taxon>Streblomastigidae</taxon>
        <taxon>Streblomastix</taxon>
    </lineage>
</organism>
<dbReference type="OrthoDB" id="4062651at2759"/>
<feature type="domain" description="Protein kinase" evidence="5">
    <location>
        <begin position="1"/>
        <end position="151"/>
    </location>
</feature>
<dbReference type="SMART" id="SM00220">
    <property type="entry name" value="S_TKc"/>
    <property type="match status" value="1"/>
</dbReference>
<evidence type="ECO:0000256" key="1">
    <source>
        <dbReference type="ARBA" id="ARBA00022679"/>
    </source>
</evidence>
<comment type="caution">
    <text evidence="6">The sequence shown here is derived from an EMBL/GenBank/DDBJ whole genome shotgun (WGS) entry which is preliminary data.</text>
</comment>
<dbReference type="GO" id="GO:0005524">
    <property type="term" value="F:ATP binding"/>
    <property type="evidence" value="ECO:0007669"/>
    <property type="project" value="UniProtKB-KW"/>
</dbReference>
<dbReference type="GO" id="GO:0010506">
    <property type="term" value="P:regulation of autophagy"/>
    <property type="evidence" value="ECO:0007669"/>
    <property type="project" value="InterPro"/>
</dbReference>
<dbReference type="PROSITE" id="PS50011">
    <property type="entry name" value="PROTEIN_KINASE_DOM"/>
    <property type="match status" value="2"/>
</dbReference>
<accession>A0A5J4VGX6</accession>
<feature type="domain" description="Protein kinase" evidence="5">
    <location>
        <begin position="143"/>
        <end position="367"/>
    </location>
</feature>
<dbReference type="Gene3D" id="1.10.510.10">
    <property type="entry name" value="Transferase(Phosphotransferase) domain 1"/>
    <property type="match status" value="2"/>
</dbReference>
<dbReference type="GO" id="GO:0016020">
    <property type="term" value="C:membrane"/>
    <property type="evidence" value="ECO:0007669"/>
    <property type="project" value="TreeGrafter"/>
</dbReference>
<dbReference type="PANTHER" id="PTHR24348:SF22">
    <property type="entry name" value="NON-SPECIFIC SERINE_THREONINE PROTEIN KINASE"/>
    <property type="match status" value="1"/>
</dbReference>
<keyword evidence="2" id="KW-0547">Nucleotide-binding</keyword>
<evidence type="ECO:0000259" key="5">
    <source>
        <dbReference type="PROSITE" id="PS50011"/>
    </source>
</evidence>
<evidence type="ECO:0000313" key="6">
    <source>
        <dbReference type="EMBL" id="KAA6381735.1"/>
    </source>
</evidence>
<name>A0A5J4VGX6_9EUKA</name>
<dbReference type="InterPro" id="IPR008271">
    <property type="entry name" value="Ser/Thr_kinase_AS"/>
</dbReference>
<dbReference type="GO" id="GO:0005776">
    <property type="term" value="C:autophagosome"/>
    <property type="evidence" value="ECO:0007669"/>
    <property type="project" value="TreeGrafter"/>
</dbReference>
<dbReference type="AlphaFoldDB" id="A0A5J4VGX6"/>
<dbReference type="PANTHER" id="PTHR24348">
    <property type="entry name" value="SERINE/THREONINE-PROTEIN KINASE UNC-51-RELATED"/>
    <property type="match status" value="1"/>
</dbReference>
<keyword evidence="4" id="KW-0067">ATP-binding</keyword>
<dbReference type="SUPFAM" id="SSF56112">
    <property type="entry name" value="Protein kinase-like (PK-like)"/>
    <property type="match status" value="2"/>
</dbReference>
<dbReference type="PROSITE" id="PS00108">
    <property type="entry name" value="PROTEIN_KINASE_ST"/>
    <property type="match status" value="1"/>
</dbReference>
<dbReference type="InterPro" id="IPR011009">
    <property type="entry name" value="Kinase-like_dom_sf"/>
</dbReference>